<dbReference type="PROSITE" id="PS00194">
    <property type="entry name" value="THIOREDOXIN_1"/>
    <property type="match status" value="1"/>
</dbReference>
<dbReference type="PROSITE" id="PS51352">
    <property type="entry name" value="THIOREDOXIN_2"/>
    <property type="match status" value="1"/>
</dbReference>
<dbReference type="PANTHER" id="PTHR45672:SF3">
    <property type="entry name" value="THIOREDOXIN DOMAIN-CONTAINING PROTEIN 5"/>
    <property type="match status" value="1"/>
</dbReference>
<dbReference type="SUPFAM" id="SSF46565">
    <property type="entry name" value="Chaperone J-domain"/>
    <property type="match status" value="1"/>
</dbReference>
<dbReference type="Pfam" id="PF00226">
    <property type="entry name" value="DnaJ"/>
    <property type="match status" value="1"/>
</dbReference>
<dbReference type="InterPro" id="IPR013766">
    <property type="entry name" value="Thioredoxin_domain"/>
</dbReference>
<keyword evidence="9" id="KW-1185">Reference proteome</keyword>
<evidence type="ECO:0000313" key="8">
    <source>
        <dbReference type="EMBL" id="WZN58730.1"/>
    </source>
</evidence>
<feature type="chain" id="PRO_5043870145" description="DnaJ homolog subfamily C member 10" evidence="5">
    <location>
        <begin position="26"/>
        <end position="397"/>
    </location>
</feature>
<evidence type="ECO:0000256" key="4">
    <source>
        <dbReference type="SAM" id="MobiDB-lite"/>
    </source>
</evidence>
<dbReference type="GO" id="GO:0003756">
    <property type="term" value="F:protein disulfide isomerase activity"/>
    <property type="evidence" value="ECO:0007669"/>
    <property type="project" value="TreeGrafter"/>
</dbReference>
<feature type="domain" description="J" evidence="6">
    <location>
        <begin position="39"/>
        <end position="101"/>
    </location>
</feature>
<dbReference type="GO" id="GO:0005783">
    <property type="term" value="C:endoplasmic reticulum"/>
    <property type="evidence" value="ECO:0007669"/>
    <property type="project" value="TreeGrafter"/>
</dbReference>
<dbReference type="InterPro" id="IPR017937">
    <property type="entry name" value="Thioredoxin_CS"/>
</dbReference>
<dbReference type="CDD" id="cd06257">
    <property type="entry name" value="DnaJ"/>
    <property type="match status" value="1"/>
</dbReference>
<keyword evidence="3 5" id="KW-0732">Signal</keyword>
<sequence>MQAFARYSLLLACLLAAATVAPLRAEEAQEEVEPMSEKTAYEILGVNKRTSDKEIKRIFKEKSLILHPDKEEGSEEAFKELRIAYETLIDPERRIVLDELDGKGFDHPNEVEVLGEDLELSDFYEESRQIVKFSNENILSLLWRKQAWVVEFYVPWCTYCQSMAPKWKLLTTKYAQAEYVRFGAANCMKQQPMCDRYPFTLVPTFMCFHSDKDYHVYEGIPDEEKIDEFIQKCEDDFKVHLDNGDPVFDKFMASGGANEFETDLEADEYDYDLTDGTDDEDGAESVEPAKPAAKPAVEEEEDDFEEDEFAFLDEEDEEGDSGDDDYDYELVDDQEEGGAPEQEPEPAKEEPKSSSGGEAASSGLEEENRRLQEELQVIKQRMEGMEDMIAKMKTLFA</sequence>
<dbReference type="SMART" id="SM00271">
    <property type="entry name" value="DnaJ"/>
    <property type="match status" value="1"/>
</dbReference>
<feature type="compositionally biased region" description="Acidic residues" evidence="4">
    <location>
        <begin position="298"/>
        <end position="344"/>
    </location>
</feature>
<evidence type="ECO:0000313" key="9">
    <source>
        <dbReference type="Proteomes" id="UP001472866"/>
    </source>
</evidence>
<dbReference type="AlphaFoldDB" id="A0AAX4NYR9"/>
<dbReference type="SUPFAM" id="SSF52833">
    <property type="entry name" value="Thioredoxin-like"/>
    <property type="match status" value="1"/>
</dbReference>
<organism evidence="8 9">
    <name type="scientific">Chloropicon roscoffensis</name>
    <dbReference type="NCBI Taxonomy" id="1461544"/>
    <lineage>
        <taxon>Eukaryota</taxon>
        <taxon>Viridiplantae</taxon>
        <taxon>Chlorophyta</taxon>
        <taxon>Chloropicophyceae</taxon>
        <taxon>Chloropicales</taxon>
        <taxon>Chloropicaceae</taxon>
        <taxon>Chloropicon</taxon>
    </lineage>
</organism>
<feature type="domain" description="Thioredoxin" evidence="7">
    <location>
        <begin position="86"/>
        <end position="235"/>
    </location>
</feature>
<dbReference type="PRINTS" id="PR00625">
    <property type="entry name" value="JDOMAIN"/>
</dbReference>
<feature type="signal peptide" evidence="5">
    <location>
        <begin position="1"/>
        <end position="25"/>
    </location>
</feature>
<dbReference type="InterPro" id="IPR036869">
    <property type="entry name" value="J_dom_sf"/>
</dbReference>
<proteinExistence type="inferred from homology"/>
<dbReference type="GO" id="GO:0006457">
    <property type="term" value="P:protein folding"/>
    <property type="evidence" value="ECO:0007669"/>
    <property type="project" value="TreeGrafter"/>
</dbReference>
<dbReference type="InterPro" id="IPR001623">
    <property type="entry name" value="DnaJ_domain"/>
</dbReference>
<feature type="compositionally biased region" description="Low complexity" evidence="4">
    <location>
        <begin position="353"/>
        <end position="363"/>
    </location>
</feature>
<feature type="region of interest" description="Disordered" evidence="4">
    <location>
        <begin position="271"/>
        <end position="377"/>
    </location>
</feature>
<reference evidence="8 9" key="1">
    <citation type="submission" date="2024-03" db="EMBL/GenBank/DDBJ databases">
        <title>Complete genome sequence of the green alga Chloropicon roscoffensis RCC1871.</title>
        <authorList>
            <person name="Lemieux C."/>
            <person name="Pombert J.-F."/>
            <person name="Otis C."/>
            <person name="Turmel M."/>
        </authorList>
    </citation>
    <scope>NUCLEOTIDE SEQUENCE [LARGE SCALE GENOMIC DNA]</scope>
    <source>
        <strain evidence="8 9">RCC1871</strain>
    </source>
</reference>
<dbReference type="CDD" id="cd02961">
    <property type="entry name" value="PDI_a_family"/>
    <property type="match status" value="1"/>
</dbReference>
<feature type="compositionally biased region" description="Low complexity" evidence="4">
    <location>
        <begin position="285"/>
        <end position="295"/>
    </location>
</feature>
<gene>
    <name evidence="8" type="ORF">HKI87_01g02540</name>
</gene>
<evidence type="ECO:0000256" key="1">
    <source>
        <dbReference type="ARBA" id="ARBA00006347"/>
    </source>
</evidence>
<accession>A0AAX4NYR9</accession>
<evidence type="ECO:0000256" key="3">
    <source>
        <dbReference type="ARBA" id="ARBA00022729"/>
    </source>
</evidence>
<protein>
    <recommendedName>
        <fullName evidence="2">DnaJ homolog subfamily C member 10</fullName>
    </recommendedName>
</protein>
<evidence type="ECO:0000256" key="5">
    <source>
        <dbReference type="SAM" id="SignalP"/>
    </source>
</evidence>
<dbReference type="PANTHER" id="PTHR45672">
    <property type="entry name" value="PROTEIN DISULFIDE-ISOMERASE C17H9.14C-RELATED"/>
    <property type="match status" value="1"/>
</dbReference>
<dbReference type="EMBL" id="CP151501">
    <property type="protein sequence ID" value="WZN58730.1"/>
    <property type="molecule type" value="Genomic_DNA"/>
</dbReference>
<dbReference type="Gene3D" id="3.40.30.10">
    <property type="entry name" value="Glutaredoxin"/>
    <property type="match status" value="1"/>
</dbReference>
<comment type="similarity">
    <text evidence="1">Belongs to the protein disulfide isomerase family.</text>
</comment>
<dbReference type="Proteomes" id="UP001472866">
    <property type="component" value="Chromosome 01"/>
</dbReference>
<feature type="compositionally biased region" description="Acidic residues" evidence="4">
    <location>
        <begin position="271"/>
        <end position="284"/>
    </location>
</feature>
<dbReference type="InterPro" id="IPR036249">
    <property type="entry name" value="Thioredoxin-like_sf"/>
</dbReference>
<dbReference type="Pfam" id="PF00085">
    <property type="entry name" value="Thioredoxin"/>
    <property type="match status" value="1"/>
</dbReference>
<evidence type="ECO:0000259" key="7">
    <source>
        <dbReference type="PROSITE" id="PS51352"/>
    </source>
</evidence>
<evidence type="ECO:0000256" key="2">
    <source>
        <dbReference type="ARBA" id="ARBA00020920"/>
    </source>
</evidence>
<dbReference type="InterPro" id="IPR051063">
    <property type="entry name" value="PDI"/>
</dbReference>
<evidence type="ECO:0000259" key="6">
    <source>
        <dbReference type="PROSITE" id="PS50076"/>
    </source>
</evidence>
<dbReference type="Gene3D" id="1.10.287.110">
    <property type="entry name" value="DnaJ domain"/>
    <property type="match status" value="1"/>
</dbReference>
<name>A0AAX4NYR9_9CHLO</name>
<dbReference type="PROSITE" id="PS50076">
    <property type="entry name" value="DNAJ_2"/>
    <property type="match status" value="1"/>
</dbReference>